<proteinExistence type="predicted"/>
<accession>A0A098M356</accession>
<name>A0A098M356_9BACL</name>
<organism evidence="1 2">
    <name type="scientific">Paenibacillus wynnii</name>
    <dbReference type="NCBI Taxonomy" id="268407"/>
    <lineage>
        <taxon>Bacteria</taxon>
        <taxon>Bacillati</taxon>
        <taxon>Bacillota</taxon>
        <taxon>Bacilli</taxon>
        <taxon>Bacillales</taxon>
        <taxon>Paenibacillaceae</taxon>
        <taxon>Paenibacillus</taxon>
    </lineage>
</organism>
<dbReference type="RefSeq" id="WP_036655231.1">
    <property type="nucleotide sequence ID" value="NZ_JQCR01000003.1"/>
</dbReference>
<dbReference type="PROSITE" id="PS51257">
    <property type="entry name" value="PROKAR_LIPOPROTEIN"/>
    <property type="match status" value="1"/>
</dbReference>
<protein>
    <recommendedName>
        <fullName evidence="3">Lipoprotein</fullName>
    </recommendedName>
</protein>
<dbReference type="AlphaFoldDB" id="A0A098M356"/>
<evidence type="ECO:0008006" key="3">
    <source>
        <dbReference type="Google" id="ProtNLM"/>
    </source>
</evidence>
<sequence length="172" mass="19612">MISSKIKLFVIMNVMLFLMVGCNHGNKESAVDEFSLYLVSDLSTTEAMSKKLDDLPLEAIPVLTDKEIRTYNWTEHEFTMKEGISLEERLEGKVPASGKPFVIVVGNERIYLGSFWSYYSSIFNPDIPKIPSMWDKRNGNNIYKIRYGKNQDPRVNAKILNALRGLGKVIND</sequence>
<gene>
    <name evidence="1" type="ORF">PWYN_19705</name>
</gene>
<evidence type="ECO:0000313" key="1">
    <source>
        <dbReference type="EMBL" id="KGE16904.1"/>
    </source>
</evidence>
<evidence type="ECO:0000313" key="2">
    <source>
        <dbReference type="Proteomes" id="UP000029734"/>
    </source>
</evidence>
<dbReference type="eggNOG" id="ENOG5033MCI">
    <property type="taxonomic scope" value="Bacteria"/>
</dbReference>
<keyword evidence="2" id="KW-1185">Reference proteome</keyword>
<comment type="caution">
    <text evidence="1">The sequence shown here is derived from an EMBL/GenBank/DDBJ whole genome shotgun (WGS) entry which is preliminary data.</text>
</comment>
<dbReference type="STRING" id="268407.PWYN_19705"/>
<reference evidence="1 2" key="2">
    <citation type="submission" date="2014-10" db="EMBL/GenBank/DDBJ databases">
        <title>Comparative genomics of the Paenibacillus odorifer group.</title>
        <authorList>
            <person name="Tsai Y.-C."/>
            <person name="Martin N."/>
            <person name="Korlach J."/>
            <person name="Wiedmann M."/>
        </authorList>
    </citation>
    <scope>NUCLEOTIDE SEQUENCE [LARGE SCALE GENOMIC DNA]</scope>
    <source>
        <strain evidence="1 2">DSM 18334</strain>
    </source>
</reference>
<dbReference type="Proteomes" id="UP000029734">
    <property type="component" value="Unassembled WGS sequence"/>
</dbReference>
<dbReference type="EMBL" id="JQCR01000003">
    <property type="protein sequence ID" value="KGE16904.1"/>
    <property type="molecule type" value="Genomic_DNA"/>
</dbReference>
<reference evidence="1 2" key="1">
    <citation type="submission" date="2014-08" db="EMBL/GenBank/DDBJ databases">
        <authorList>
            <person name="den Bakker H.C."/>
        </authorList>
    </citation>
    <scope>NUCLEOTIDE SEQUENCE [LARGE SCALE GENOMIC DNA]</scope>
    <source>
        <strain evidence="1 2">DSM 18334</strain>
    </source>
</reference>
<dbReference type="OrthoDB" id="158442at2"/>